<dbReference type="AlphaFoldDB" id="A0A8J2NSS9"/>
<organism evidence="1 2">
    <name type="scientific">Allacma fusca</name>
    <dbReference type="NCBI Taxonomy" id="39272"/>
    <lineage>
        <taxon>Eukaryota</taxon>
        <taxon>Metazoa</taxon>
        <taxon>Ecdysozoa</taxon>
        <taxon>Arthropoda</taxon>
        <taxon>Hexapoda</taxon>
        <taxon>Collembola</taxon>
        <taxon>Symphypleona</taxon>
        <taxon>Sminthuridae</taxon>
        <taxon>Allacma</taxon>
    </lineage>
</organism>
<accession>A0A8J2NSS9</accession>
<keyword evidence="2" id="KW-1185">Reference proteome</keyword>
<evidence type="ECO:0000313" key="1">
    <source>
        <dbReference type="EMBL" id="CAG7677359.1"/>
    </source>
</evidence>
<proteinExistence type="predicted"/>
<protein>
    <submittedName>
        <fullName evidence="1">Uncharacterized protein</fullName>
    </submittedName>
</protein>
<comment type="caution">
    <text evidence="1">The sequence shown here is derived from an EMBL/GenBank/DDBJ whole genome shotgun (WGS) entry which is preliminary data.</text>
</comment>
<reference evidence="1" key="1">
    <citation type="submission" date="2021-06" db="EMBL/GenBank/DDBJ databases">
        <authorList>
            <person name="Hodson N. C."/>
            <person name="Mongue J. A."/>
            <person name="Jaron S. K."/>
        </authorList>
    </citation>
    <scope>NUCLEOTIDE SEQUENCE</scope>
</reference>
<name>A0A8J2NSS9_9HEXA</name>
<gene>
    <name evidence="1" type="ORF">AFUS01_LOCUS2460</name>
</gene>
<dbReference type="EMBL" id="CAJVCH010014107">
    <property type="protein sequence ID" value="CAG7677359.1"/>
    <property type="molecule type" value="Genomic_DNA"/>
</dbReference>
<evidence type="ECO:0000313" key="2">
    <source>
        <dbReference type="Proteomes" id="UP000708208"/>
    </source>
</evidence>
<sequence>MKNRKRKLSHYGWSDRHLRLTMRPSHPPICPENSTLEFLPGCQAILLPWFNLNFFDILVIKILIIKKMLAESSTLIRTYCCYNEICPQMRPA</sequence>
<dbReference type="Proteomes" id="UP000708208">
    <property type="component" value="Unassembled WGS sequence"/>
</dbReference>